<dbReference type="PROSITE" id="PS00518">
    <property type="entry name" value="ZF_RING_1"/>
    <property type="match status" value="1"/>
</dbReference>
<feature type="domain" description="CXC MSL2-type" evidence="8">
    <location>
        <begin position="651"/>
        <end position="703"/>
    </location>
</feature>
<dbReference type="PROSITE" id="PS50089">
    <property type="entry name" value="ZF_RING_2"/>
    <property type="match status" value="1"/>
</dbReference>
<evidence type="ECO:0000256" key="2">
    <source>
        <dbReference type="ARBA" id="ARBA00022771"/>
    </source>
</evidence>
<feature type="compositionally biased region" description="Basic residues" evidence="6">
    <location>
        <begin position="854"/>
        <end position="865"/>
    </location>
</feature>
<feature type="compositionally biased region" description="Pro residues" evidence="6">
    <location>
        <begin position="594"/>
        <end position="608"/>
    </location>
</feature>
<dbReference type="SUPFAM" id="SSF57850">
    <property type="entry name" value="RING/U-box"/>
    <property type="match status" value="1"/>
</dbReference>
<reference evidence="9 10" key="1">
    <citation type="submission" date="2024-02" db="EMBL/GenBank/DDBJ databases">
        <title>A chromosome-level genome assembly of Drosophila madeirensis, a fruit fly species endemic to Madeira island.</title>
        <authorList>
            <person name="Tomihara K."/>
            <person name="Llopart A."/>
            <person name="Yamamoto D."/>
        </authorList>
    </citation>
    <scope>NUCLEOTIDE SEQUENCE [LARGE SCALE GENOMIC DNA]</scope>
    <source>
        <strain evidence="9 10">RF1</strain>
    </source>
</reference>
<dbReference type="Pfam" id="PF16682">
    <property type="entry name" value="MSL2-CXC"/>
    <property type="match status" value="1"/>
</dbReference>
<feature type="region of interest" description="Disordered" evidence="6">
    <location>
        <begin position="719"/>
        <end position="752"/>
    </location>
</feature>
<dbReference type="SMART" id="SM01114">
    <property type="entry name" value="CXC"/>
    <property type="match status" value="1"/>
</dbReference>
<feature type="compositionally biased region" description="Low complexity" evidence="6">
    <location>
        <begin position="736"/>
        <end position="752"/>
    </location>
</feature>
<keyword evidence="5" id="KW-0539">Nucleus</keyword>
<dbReference type="InterPro" id="IPR033467">
    <property type="entry name" value="Tesmin/TSO1-like_CXC"/>
</dbReference>
<evidence type="ECO:0000256" key="1">
    <source>
        <dbReference type="ARBA" id="ARBA00022723"/>
    </source>
</evidence>
<evidence type="ECO:0000259" key="8">
    <source>
        <dbReference type="PROSITE" id="PS52051"/>
    </source>
</evidence>
<feature type="compositionally biased region" description="Low complexity" evidence="6">
    <location>
        <begin position="621"/>
        <end position="633"/>
    </location>
</feature>
<dbReference type="InterPro" id="IPR013083">
    <property type="entry name" value="Znf_RING/FYVE/PHD"/>
</dbReference>
<dbReference type="InterPro" id="IPR037922">
    <property type="entry name" value="MSL2"/>
</dbReference>
<dbReference type="InterPro" id="IPR032049">
    <property type="entry name" value="Msl2-CXC"/>
</dbReference>
<dbReference type="InterPro" id="IPR032043">
    <property type="entry name" value="Msl2_Znf-RING"/>
</dbReference>
<feature type="compositionally biased region" description="Low complexity" evidence="6">
    <location>
        <begin position="539"/>
        <end position="549"/>
    </location>
</feature>
<keyword evidence="3" id="KW-0862">Zinc</keyword>
<feature type="region of interest" description="Disordered" evidence="6">
    <location>
        <begin position="826"/>
        <end position="898"/>
    </location>
</feature>
<feature type="compositionally biased region" description="Basic and acidic residues" evidence="6">
    <location>
        <begin position="719"/>
        <end position="735"/>
    </location>
</feature>
<evidence type="ECO:0000259" key="7">
    <source>
        <dbReference type="PROSITE" id="PS50089"/>
    </source>
</evidence>
<keyword evidence="10" id="KW-1185">Reference proteome</keyword>
<dbReference type="PANTHER" id="PTHR16048">
    <property type="entry name" value="MSL2-RELATED"/>
    <property type="match status" value="1"/>
</dbReference>
<proteinExistence type="inferred from homology"/>
<accession>A0AAU9FIL9</accession>
<name>A0AAU9FIL9_DROMD</name>
<keyword evidence="1" id="KW-0479">Metal-binding</keyword>
<dbReference type="AlphaFoldDB" id="A0AAU9FIL9"/>
<dbReference type="CDD" id="cd16522">
    <property type="entry name" value="RING-HC_MSL2"/>
    <property type="match status" value="1"/>
</dbReference>
<evidence type="ECO:0000256" key="5">
    <source>
        <dbReference type="PROSITE-ProRule" id="PRU01396"/>
    </source>
</evidence>
<sequence>MTAQTVYQKVVRLSLRSAANLSKRRVDELSSGIGELRQLLSCVVCCKLLVDPYAPKGKRCHHYVCRLCIRGCKRLMSRCRQCEDCSDFKTYEENRLMAIQLLCYKTLCVRLLQSSMFTQLAGLFPDLSHVEQFPRIRLPAKTTQEFIREGTSYDGDIRDSFLPQPDLPFLKNLPLSLPAETPPTTAATTPEMPYEQNLPEQLSITDIEMEAAATAEQSHFTHPLPLMPTGSRMGLRHLMLNQGSGSLSTEATSYTDHSWNDRVDLSSAISMTTFPYVMQPTAASTPFDENPMHELQIGQVVRIEESTQPALLAITSAEVELLPSQKRKIAQLKMEQEEEEPQQLVLQEIASQEEEEEAYLENVSQGEDYLENISQDEDYLENVSQEEASLEIVAKAEASLEIVSHEEATLETASQEEAHLETASQEEATLETASQEEESPETVRQEEESPETVSQEVFEESGSLNTSRESVTEAIYKEIVSEELYLESCSQEATQQQSVAAEEEEMDEGNASLEEPSQEQVKKEEEKAEPEDADEISSSEESYTSSSSSSEEEDNDKDTEWQPIRPKSNIPSVEQEPAKSNKKKAEKAASPAPAAVPAPVPAPVPEPVPTFAKTTHKTSAKSDAAKPSSKSTTGGSGGSSRRNAGKTKEKPPKPICRCGTSGVSVNPKTTCRNTRCPCYKSGNTCTNCNCAGCHNPHKMDYLDSDDELDDMEPLSGLQAEKEQPMEAAETAKEKVTNAATPTPTAPPKAEGAAQGSFTLVPSNLQQSQHPLVLVQNEESGEYQGFNIFQGSVPIHPETIGFLRVQLQNNDPNSTIPQYAYVMPPPPTAASAPAPAPASAPARPKPAEEQPQPAKKFKSAIKRSARLRGFPPRNTIDELVSGGSSAISNSAAGDRMSATDNAHSLFEEIMSGSDDL</sequence>
<gene>
    <name evidence="9" type="ORF">DMAD_12888</name>
</gene>
<protein>
    <submittedName>
        <fullName evidence="9">E3 ubiquitin-protein ligase msl-2</fullName>
    </submittedName>
</protein>
<dbReference type="GO" id="GO:0008270">
    <property type="term" value="F:zinc ion binding"/>
    <property type="evidence" value="ECO:0007669"/>
    <property type="project" value="UniProtKB-KW"/>
</dbReference>
<dbReference type="PANTHER" id="PTHR16048:SF3">
    <property type="entry name" value="E3 UBIQUITIN-PROTEIN LIGASE MSL2"/>
    <property type="match status" value="1"/>
</dbReference>
<feature type="domain" description="RING-type" evidence="7">
    <location>
        <begin position="42"/>
        <end position="86"/>
    </location>
</feature>
<dbReference type="PROSITE" id="PS52051">
    <property type="entry name" value="CXC_MSL2"/>
    <property type="match status" value="1"/>
</dbReference>
<feature type="compositionally biased region" description="Acidic residues" evidence="6">
    <location>
        <begin position="527"/>
        <end position="538"/>
    </location>
</feature>
<feature type="region of interest" description="Disordered" evidence="6">
    <location>
        <begin position="411"/>
        <end position="471"/>
    </location>
</feature>
<feature type="compositionally biased region" description="Polar residues" evidence="6">
    <location>
        <begin position="422"/>
        <end position="433"/>
    </location>
</feature>
<dbReference type="Proteomes" id="UP001500889">
    <property type="component" value="Chromosome U"/>
</dbReference>
<evidence type="ECO:0000256" key="4">
    <source>
        <dbReference type="PROSITE-ProRule" id="PRU00175"/>
    </source>
</evidence>
<feature type="compositionally biased region" description="Low complexity" evidence="6">
    <location>
        <begin position="880"/>
        <end position="892"/>
    </location>
</feature>
<dbReference type="GO" id="GO:0016567">
    <property type="term" value="P:protein ubiquitination"/>
    <property type="evidence" value="ECO:0007669"/>
    <property type="project" value="TreeGrafter"/>
</dbReference>
<dbReference type="InterPro" id="IPR001841">
    <property type="entry name" value="Znf_RING"/>
</dbReference>
<evidence type="ECO:0000313" key="9">
    <source>
        <dbReference type="EMBL" id="BFF95497.1"/>
    </source>
</evidence>
<dbReference type="GO" id="GO:0061630">
    <property type="term" value="F:ubiquitin protein ligase activity"/>
    <property type="evidence" value="ECO:0007669"/>
    <property type="project" value="InterPro"/>
</dbReference>
<evidence type="ECO:0000256" key="6">
    <source>
        <dbReference type="SAM" id="MobiDB-lite"/>
    </source>
</evidence>
<dbReference type="Gene3D" id="3.30.40.10">
    <property type="entry name" value="Zinc/RING finger domain, C3HC4 (zinc finger)"/>
    <property type="match status" value="1"/>
</dbReference>
<feature type="compositionally biased region" description="Polar residues" evidence="6">
    <location>
        <begin position="488"/>
        <end position="499"/>
    </location>
</feature>
<feature type="compositionally biased region" description="Pro residues" evidence="6">
    <location>
        <begin position="826"/>
        <end position="837"/>
    </location>
</feature>
<dbReference type="EMBL" id="AP029264">
    <property type="protein sequence ID" value="BFF95497.1"/>
    <property type="molecule type" value="Genomic_DNA"/>
</dbReference>
<keyword evidence="2 4" id="KW-0863">Zinc-finger</keyword>
<evidence type="ECO:0000256" key="3">
    <source>
        <dbReference type="ARBA" id="ARBA00022833"/>
    </source>
</evidence>
<evidence type="ECO:0000313" key="10">
    <source>
        <dbReference type="Proteomes" id="UP001500889"/>
    </source>
</evidence>
<keyword evidence="5" id="KW-0158">Chromosome</keyword>
<dbReference type="InterPro" id="IPR017907">
    <property type="entry name" value="Znf_RING_CS"/>
</dbReference>
<feature type="region of interest" description="Disordered" evidence="6">
    <location>
        <begin position="488"/>
        <end position="657"/>
    </location>
</feature>
<organism evidence="9 10">
    <name type="scientific">Drosophila madeirensis</name>
    <name type="common">Fruit fly</name>
    <dbReference type="NCBI Taxonomy" id="30013"/>
    <lineage>
        <taxon>Eukaryota</taxon>
        <taxon>Metazoa</taxon>
        <taxon>Ecdysozoa</taxon>
        <taxon>Arthropoda</taxon>
        <taxon>Hexapoda</taxon>
        <taxon>Insecta</taxon>
        <taxon>Pterygota</taxon>
        <taxon>Neoptera</taxon>
        <taxon>Endopterygota</taxon>
        <taxon>Diptera</taxon>
        <taxon>Brachycera</taxon>
        <taxon>Muscomorpha</taxon>
        <taxon>Ephydroidea</taxon>
        <taxon>Drosophilidae</taxon>
        <taxon>Drosophila</taxon>
        <taxon>Sophophora</taxon>
    </lineage>
</organism>
<comment type="similarity">
    <text evidence="5">Belongs to the MSL2 family.</text>
</comment>
<dbReference type="GO" id="GO:0072487">
    <property type="term" value="C:MSL complex"/>
    <property type="evidence" value="ECO:0007669"/>
    <property type="project" value="UniProtKB-UniRule"/>
</dbReference>
<dbReference type="Pfam" id="PF16685">
    <property type="entry name" value="zf-RING_10"/>
    <property type="match status" value="1"/>
</dbReference>
<dbReference type="CDD" id="cd13122">
    <property type="entry name" value="MSL2_CXC"/>
    <property type="match status" value="1"/>
</dbReference>